<evidence type="ECO:0000256" key="3">
    <source>
        <dbReference type="ARBA" id="ARBA00022692"/>
    </source>
</evidence>
<evidence type="ECO:0000256" key="4">
    <source>
        <dbReference type="ARBA" id="ARBA00022989"/>
    </source>
</evidence>
<accession>K1R0B8</accession>
<dbReference type="InterPro" id="IPR051423">
    <property type="entry name" value="CD225/Dispanin"/>
</dbReference>
<evidence type="ECO:0000256" key="1">
    <source>
        <dbReference type="ARBA" id="ARBA00004370"/>
    </source>
</evidence>
<protein>
    <submittedName>
        <fullName evidence="6">Proline-rich transmembrane protein 1</fullName>
    </submittedName>
</protein>
<comment type="subcellular location">
    <subcellularLocation>
        <location evidence="1">Membrane</location>
    </subcellularLocation>
</comment>
<keyword evidence="4" id="KW-1133">Transmembrane helix</keyword>
<dbReference type="GO" id="GO:0016020">
    <property type="term" value="C:membrane"/>
    <property type="evidence" value="ECO:0007669"/>
    <property type="project" value="UniProtKB-SubCell"/>
</dbReference>
<name>K1R0B8_MAGGI</name>
<dbReference type="HOGENOM" id="CLU_2040319_0_0_1"/>
<keyword evidence="5" id="KW-0472">Membrane</keyword>
<dbReference type="AlphaFoldDB" id="K1R0B8"/>
<evidence type="ECO:0000313" key="6">
    <source>
        <dbReference type="EMBL" id="EKC39388.1"/>
    </source>
</evidence>
<gene>
    <name evidence="6" type="ORF">CGI_10018299</name>
</gene>
<dbReference type="InterPro" id="IPR007593">
    <property type="entry name" value="CD225/Dispanin_fam"/>
</dbReference>
<sequence length="146" mass="15873">MIFNYERFVLYLLQIDKHPYGQNAPPPGYAPQYPQQMHQSSSNVTVVTAGGFQPAPVIVTPPERDWTVPAVMVTLCCFFPTGICAIIAAVNARSQFLAGDTEGARSSNAWARGLTFASIGFGVAWIGVVIALYIWVWSVATSLNGY</sequence>
<keyword evidence="3 6" id="KW-0812">Transmembrane</keyword>
<organism evidence="6">
    <name type="scientific">Magallana gigas</name>
    <name type="common">Pacific oyster</name>
    <name type="synonym">Crassostrea gigas</name>
    <dbReference type="NCBI Taxonomy" id="29159"/>
    <lineage>
        <taxon>Eukaryota</taxon>
        <taxon>Metazoa</taxon>
        <taxon>Spiralia</taxon>
        <taxon>Lophotrochozoa</taxon>
        <taxon>Mollusca</taxon>
        <taxon>Bivalvia</taxon>
        <taxon>Autobranchia</taxon>
        <taxon>Pteriomorphia</taxon>
        <taxon>Ostreida</taxon>
        <taxon>Ostreoidea</taxon>
        <taxon>Ostreidae</taxon>
        <taxon>Magallana</taxon>
    </lineage>
</organism>
<dbReference type="PANTHER" id="PTHR14948:SF25">
    <property type="entry name" value="DUF4190 DOMAIN-CONTAINING PROTEIN"/>
    <property type="match status" value="1"/>
</dbReference>
<dbReference type="EMBL" id="JH818267">
    <property type="protein sequence ID" value="EKC39388.1"/>
    <property type="molecule type" value="Genomic_DNA"/>
</dbReference>
<dbReference type="Pfam" id="PF04505">
    <property type="entry name" value="CD225"/>
    <property type="match status" value="1"/>
</dbReference>
<dbReference type="InParanoid" id="K1R0B8"/>
<proteinExistence type="inferred from homology"/>
<evidence type="ECO:0000256" key="2">
    <source>
        <dbReference type="ARBA" id="ARBA00006843"/>
    </source>
</evidence>
<comment type="similarity">
    <text evidence="2">Belongs to the CD225/Dispanin family.</text>
</comment>
<evidence type="ECO:0000256" key="5">
    <source>
        <dbReference type="ARBA" id="ARBA00023136"/>
    </source>
</evidence>
<dbReference type="PANTHER" id="PTHR14948">
    <property type="entry name" value="NG5"/>
    <property type="match status" value="1"/>
</dbReference>
<reference evidence="6" key="1">
    <citation type="journal article" date="2012" name="Nature">
        <title>The oyster genome reveals stress adaptation and complexity of shell formation.</title>
        <authorList>
            <person name="Zhang G."/>
            <person name="Fang X."/>
            <person name="Guo X."/>
            <person name="Li L."/>
            <person name="Luo R."/>
            <person name="Xu F."/>
            <person name="Yang P."/>
            <person name="Zhang L."/>
            <person name="Wang X."/>
            <person name="Qi H."/>
            <person name="Xiong Z."/>
            <person name="Que H."/>
            <person name="Xie Y."/>
            <person name="Holland P.W."/>
            <person name="Paps J."/>
            <person name="Zhu Y."/>
            <person name="Wu F."/>
            <person name="Chen Y."/>
            <person name="Wang J."/>
            <person name="Peng C."/>
            <person name="Meng J."/>
            <person name="Yang L."/>
            <person name="Liu J."/>
            <person name="Wen B."/>
            <person name="Zhang N."/>
            <person name="Huang Z."/>
            <person name="Zhu Q."/>
            <person name="Feng Y."/>
            <person name="Mount A."/>
            <person name="Hedgecock D."/>
            <person name="Xu Z."/>
            <person name="Liu Y."/>
            <person name="Domazet-Loso T."/>
            <person name="Du Y."/>
            <person name="Sun X."/>
            <person name="Zhang S."/>
            <person name="Liu B."/>
            <person name="Cheng P."/>
            <person name="Jiang X."/>
            <person name="Li J."/>
            <person name="Fan D."/>
            <person name="Wang W."/>
            <person name="Fu W."/>
            <person name="Wang T."/>
            <person name="Wang B."/>
            <person name="Zhang J."/>
            <person name="Peng Z."/>
            <person name="Li Y."/>
            <person name="Li N."/>
            <person name="Wang J."/>
            <person name="Chen M."/>
            <person name="He Y."/>
            <person name="Tan F."/>
            <person name="Song X."/>
            <person name="Zheng Q."/>
            <person name="Huang R."/>
            <person name="Yang H."/>
            <person name="Du X."/>
            <person name="Chen L."/>
            <person name="Yang M."/>
            <person name="Gaffney P.M."/>
            <person name="Wang S."/>
            <person name="Luo L."/>
            <person name="She Z."/>
            <person name="Ming Y."/>
            <person name="Huang W."/>
            <person name="Zhang S."/>
            <person name="Huang B."/>
            <person name="Zhang Y."/>
            <person name="Qu T."/>
            <person name="Ni P."/>
            <person name="Miao G."/>
            <person name="Wang J."/>
            <person name="Wang Q."/>
            <person name="Steinberg C.E."/>
            <person name="Wang H."/>
            <person name="Li N."/>
            <person name="Qian L."/>
            <person name="Zhang G."/>
            <person name="Li Y."/>
            <person name="Yang H."/>
            <person name="Liu X."/>
            <person name="Wang J."/>
            <person name="Yin Y."/>
            <person name="Wang J."/>
        </authorList>
    </citation>
    <scope>NUCLEOTIDE SEQUENCE [LARGE SCALE GENOMIC DNA]</scope>
    <source>
        <strain evidence="6">05x7-T-G4-1.051#20</strain>
    </source>
</reference>